<feature type="compositionally biased region" description="Low complexity" evidence="1">
    <location>
        <begin position="1"/>
        <end position="21"/>
    </location>
</feature>
<keyword evidence="2" id="KW-1133">Transmembrane helix</keyword>
<dbReference type="AlphaFoldDB" id="A0AAV5J870"/>
<feature type="region of interest" description="Disordered" evidence="1">
    <location>
        <begin position="1"/>
        <end position="31"/>
    </location>
</feature>
<gene>
    <name evidence="3" type="ORF">SLEP1_g22120</name>
</gene>
<feature type="compositionally biased region" description="Polar residues" evidence="1">
    <location>
        <begin position="22"/>
        <end position="31"/>
    </location>
</feature>
<sequence>MHRSSSSSPVSEEVFSNSSPFQSTETTELSRQQLPTLNPLSNAAKKERSRLRSAENAIHIIPLVLVLCAIILWLFSKPGTKNTITLIIMLFFQFPATQFPCAFCYFSLSLCSCLKVLSFPQFAVQVFPFSLLWVKVILVSFCGCFLFGIHICLFLVMLENWNSNLVK</sequence>
<keyword evidence="4" id="KW-1185">Reference proteome</keyword>
<dbReference type="EMBL" id="BPVZ01000032">
    <property type="protein sequence ID" value="GKV10809.1"/>
    <property type="molecule type" value="Genomic_DNA"/>
</dbReference>
<accession>A0AAV5J870</accession>
<dbReference type="PANTHER" id="PTHR34189">
    <property type="entry name" value="TRANSMEMBRANE PROTEIN"/>
    <property type="match status" value="1"/>
</dbReference>
<evidence type="ECO:0000256" key="1">
    <source>
        <dbReference type="SAM" id="MobiDB-lite"/>
    </source>
</evidence>
<feature type="transmembrane region" description="Helical" evidence="2">
    <location>
        <begin position="87"/>
        <end position="111"/>
    </location>
</feature>
<comment type="caution">
    <text evidence="3">The sequence shown here is derived from an EMBL/GenBank/DDBJ whole genome shotgun (WGS) entry which is preliminary data.</text>
</comment>
<feature type="transmembrane region" description="Helical" evidence="2">
    <location>
        <begin position="132"/>
        <end position="158"/>
    </location>
</feature>
<proteinExistence type="predicted"/>
<keyword evidence="2" id="KW-0812">Transmembrane</keyword>
<evidence type="ECO:0000256" key="2">
    <source>
        <dbReference type="SAM" id="Phobius"/>
    </source>
</evidence>
<evidence type="ECO:0000313" key="3">
    <source>
        <dbReference type="EMBL" id="GKV10809.1"/>
    </source>
</evidence>
<dbReference type="PANTHER" id="PTHR34189:SF13">
    <property type="entry name" value="TRANSMEMBRANE PROTEIN"/>
    <property type="match status" value="1"/>
</dbReference>
<organism evidence="3 4">
    <name type="scientific">Rubroshorea leprosula</name>
    <dbReference type="NCBI Taxonomy" id="152421"/>
    <lineage>
        <taxon>Eukaryota</taxon>
        <taxon>Viridiplantae</taxon>
        <taxon>Streptophyta</taxon>
        <taxon>Embryophyta</taxon>
        <taxon>Tracheophyta</taxon>
        <taxon>Spermatophyta</taxon>
        <taxon>Magnoliopsida</taxon>
        <taxon>eudicotyledons</taxon>
        <taxon>Gunneridae</taxon>
        <taxon>Pentapetalae</taxon>
        <taxon>rosids</taxon>
        <taxon>malvids</taxon>
        <taxon>Malvales</taxon>
        <taxon>Dipterocarpaceae</taxon>
        <taxon>Rubroshorea</taxon>
    </lineage>
</organism>
<protein>
    <submittedName>
        <fullName evidence="3">Uncharacterized protein</fullName>
    </submittedName>
</protein>
<name>A0AAV5J870_9ROSI</name>
<feature type="transmembrane region" description="Helical" evidence="2">
    <location>
        <begin position="56"/>
        <end position="75"/>
    </location>
</feature>
<evidence type="ECO:0000313" key="4">
    <source>
        <dbReference type="Proteomes" id="UP001054252"/>
    </source>
</evidence>
<dbReference type="Proteomes" id="UP001054252">
    <property type="component" value="Unassembled WGS sequence"/>
</dbReference>
<keyword evidence="2" id="KW-0472">Membrane</keyword>
<reference evidence="3 4" key="1">
    <citation type="journal article" date="2021" name="Commun. Biol.">
        <title>The genome of Shorea leprosula (Dipterocarpaceae) highlights the ecological relevance of drought in aseasonal tropical rainforests.</title>
        <authorList>
            <person name="Ng K.K.S."/>
            <person name="Kobayashi M.J."/>
            <person name="Fawcett J.A."/>
            <person name="Hatakeyama M."/>
            <person name="Paape T."/>
            <person name="Ng C.H."/>
            <person name="Ang C.C."/>
            <person name="Tnah L.H."/>
            <person name="Lee C.T."/>
            <person name="Nishiyama T."/>
            <person name="Sese J."/>
            <person name="O'Brien M.J."/>
            <person name="Copetti D."/>
            <person name="Mohd Noor M.I."/>
            <person name="Ong R.C."/>
            <person name="Putra M."/>
            <person name="Sireger I.Z."/>
            <person name="Indrioko S."/>
            <person name="Kosugi Y."/>
            <person name="Izuno A."/>
            <person name="Isagi Y."/>
            <person name="Lee S.L."/>
            <person name="Shimizu K.K."/>
        </authorList>
    </citation>
    <scope>NUCLEOTIDE SEQUENCE [LARGE SCALE GENOMIC DNA]</scope>
    <source>
        <strain evidence="3">214</strain>
    </source>
</reference>